<dbReference type="Proteomes" id="UP001176941">
    <property type="component" value="Chromosome 1"/>
</dbReference>
<gene>
    <name evidence="7" type="ORF">MRATA1EN1_LOCUS387</name>
</gene>
<dbReference type="InterPro" id="IPR013761">
    <property type="entry name" value="SAM/pointed_sf"/>
</dbReference>
<keyword evidence="4" id="KW-0472">Membrane</keyword>
<dbReference type="Gene3D" id="1.10.510.10">
    <property type="entry name" value="Transferase(Phosphotransferase) domain 1"/>
    <property type="match status" value="1"/>
</dbReference>
<comment type="subcellular location">
    <subcellularLocation>
        <location evidence="1">Membrane</location>
        <topology evidence="1">Single-pass membrane protein</topology>
    </subcellularLocation>
</comment>
<name>A0ABN8XPW0_RANTA</name>
<dbReference type="Pfam" id="PF07714">
    <property type="entry name" value="PK_Tyr_Ser-Thr"/>
    <property type="match status" value="1"/>
</dbReference>
<dbReference type="PANTHER" id="PTHR46877:SF17">
    <property type="entry name" value="EPHRIN TYPE-B RECEPTOR 1"/>
    <property type="match status" value="1"/>
</dbReference>
<dbReference type="InterPro" id="IPR001245">
    <property type="entry name" value="Ser-Thr/Tyr_kinase_cat_dom"/>
</dbReference>
<dbReference type="Gene3D" id="1.10.150.50">
    <property type="entry name" value="Transcription Factor, Ets-1"/>
    <property type="match status" value="1"/>
</dbReference>
<dbReference type="EMBL" id="OX459937">
    <property type="protein sequence ID" value="CAI9151425.1"/>
    <property type="molecule type" value="Genomic_DNA"/>
</dbReference>
<dbReference type="Pfam" id="PF00536">
    <property type="entry name" value="SAM_1"/>
    <property type="match status" value="1"/>
</dbReference>
<feature type="domain" description="SAM" evidence="6">
    <location>
        <begin position="90"/>
        <end position="154"/>
    </location>
</feature>
<keyword evidence="5" id="KW-0675">Receptor</keyword>
<dbReference type="InterPro" id="IPR001660">
    <property type="entry name" value="SAM"/>
</dbReference>
<dbReference type="InterPro" id="IPR050449">
    <property type="entry name" value="Ephrin_rcpt_TKs"/>
</dbReference>
<dbReference type="PANTHER" id="PTHR46877">
    <property type="entry name" value="EPH RECEPTOR A5"/>
    <property type="match status" value="1"/>
</dbReference>
<reference evidence="7" key="1">
    <citation type="submission" date="2023-04" db="EMBL/GenBank/DDBJ databases">
        <authorList>
            <consortium name="ELIXIR-Norway"/>
        </authorList>
    </citation>
    <scope>NUCLEOTIDE SEQUENCE [LARGE SCALE GENOMIC DNA]</scope>
</reference>
<evidence type="ECO:0000256" key="3">
    <source>
        <dbReference type="ARBA" id="ARBA00022840"/>
    </source>
</evidence>
<dbReference type="PROSITE" id="PS50105">
    <property type="entry name" value="SAM_DOMAIN"/>
    <property type="match status" value="1"/>
</dbReference>
<evidence type="ECO:0000313" key="8">
    <source>
        <dbReference type="Proteomes" id="UP001176941"/>
    </source>
</evidence>
<keyword evidence="8" id="KW-1185">Reference proteome</keyword>
<evidence type="ECO:0000313" key="7">
    <source>
        <dbReference type="EMBL" id="CAI9151425.1"/>
    </source>
</evidence>
<evidence type="ECO:0000256" key="5">
    <source>
        <dbReference type="ARBA" id="ARBA00023170"/>
    </source>
</evidence>
<evidence type="ECO:0000259" key="6">
    <source>
        <dbReference type="PROSITE" id="PS50105"/>
    </source>
</evidence>
<evidence type="ECO:0000256" key="4">
    <source>
        <dbReference type="ARBA" id="ARBA00023136"/>
    </source>
</evidence>
<evidence type="ECO:0000256" key="1">
    <source>
        <dbReference type="ARBA" id="ARBA00004167"/>
    </source>
</evidence>
<dbReference type="SMART" id="SM00454">
    <property type="entry name" value="SAM"/>
    <property type="match status" value="1"/>
</dbReference>
<protein>
    <recommendedName>
        <fullName evidence="6">SAM domain-containing protein</fullName>
    </recommendedName>
</protein>
<keyword evidence="3" id="KW-0067">ATP-binding</keyword>
<dbReference type="SUPFAM" id="SSF47769">
    <property type="entry name" value="SAM/Pointed domain"/>
    <property type="match status" value="1"/>
</dbReference>
<proteinExistence type="predicted"/>
<dbReference type="SUPFAM" id="SSF56112">
    <property type="entry name" value="Protein kinase-like (PK-like)"/>
    <property type="match status" value="1"/>
</dbReference>
<organism evidence="7 8">
    <name type="scientific">Rangifer tarandus platyrhynchus</name>
    <name type="common">Svalbard reindeer</name>
    <dbReference type="NCBI Taxonomy" id="3082113"/>
    <lineage>
        <taxon>Eukaryota</taxon>
        <taxon>Metazoa</taxon>
        <taxon>Chordata</taxon>
        <taxon>Craniata</taxon>
        <taxon>Vertebrata</taxon>
        <taxon>Euteleostomi</taxon>
        <taxon>Mammalia</taxon>
        <taxon>Eutheria</taxon>
        <taxon>Laurasiatheria</taxon>
        <taxon>Artiodactyla</taxon>
        <taxon>Ruminantia</taxon>
        <taxon>Pecora</taxon>
        <taxon>Cervidae</taxon>
        <taxon>Odocoileinae</taxon>
        <taxon>Rangifer</taxon>
    </lineage>
</organism>
<evidence type="ECO:0000256" key="2">
    <source>
        <dbReference type="ARBA" id="ARBA00022741"/>
    </source>
</evidence>
<sequence>MAFGKRPYWDTSNQDAVNAVEQDCRPPPPPTDCPAALPQLTLDCWQKDRNSQSVSTLDKMIQSLESLNTAAIITTVPSQPLLLCSIPGFMAFTTVGDWLSAIQMVHYRDSLLTAGFTSLQLLTQMTSEDLLRIGVTLAGHQEAILNSILSMRVQMSQSPVAMA</sequence>
<keyword evidence="2" id="KW-0547">Nucleotide-binding</keyword>
<accession>A0ABN8XPW0</accession>
<dbReference type="InterPro" id="IPR011009">
    <property type="entry name" value="Kinase-like_dom_sf"/>
</dbReference>